<feature type="compositionally biased region" description="Polar residues" evidence="2">
    <location>
        <begin position="1"/>
        <end position="12"/>
    </location>
</feature>
<dbReference type="Proteomes" id="UP001152320">
    <property type="component" value="Chromosome 19"/>
</dbReference>
<dbReference type="AlphaFoldDB" id="A0A9Q1BFH6"/>
<feature type="compositionally biased region" description="Polar residues" evidence="2">
    <location>
        <begin position="713"/>
        <end position="744"/>
    </location>
</feature>
<feature type="compositionally biased region" description="Low complexity" evidence="2">
    <location>
        <begin position="504"/>
        <end position="529"/>
    </location>
</feature>
<keyword evidence="5" id="KW-1185">Reference proteome</keyword>
<sequence length="752" mass="81510">MTNFSAHGNRNSPKMPAASSKPTSQNLDSEAQDPVKLLIGALEKKARNLEKRKTKLETYKEMVNNGKSLNKDQEEAVSHYQEVQGNLNFAREFLGTIQTLITETSKAKKKHEKRESQQRQELEMQRIQDILLLQNVLNQMGQDHIRNDFLAGTNGAEAEDNYSYLKLFSPDGTGSHEFYTIVNPSRESEEGEETEKTEKKSFDEKMAEAAVHLDKFLKLDESEVCGTTYKYLKLLVQRIHKCGYLDKVPEPPAEEPEPPAPAPPTAAVVPEDVQDEPEDTENTEVEEDYSPSVLPTSHTVVSNEVSGFSQSSQQQEVLTQPPVADIPNPPEPIEMPPPKSSYTHDVNDVLAPVQGGVTFLQESVVDVDSPHLDPAVVAVSLMPSQSYMSAAFQSTADSSSMDHQVTPSSQMDQPGDSLRQSSQTDNVYASQPDQVYSQNIYDSQQTLIGNTQQSMPSGQHEYTSQQNLPASSQHDFTSQQSMPANQHDYTSQQNLPAAQHDYTSQQNLQSSQQSIGQQGLVSQQQSMGQPGLVSQQGYIDQANFGSQAGMNTGPVGLGGSQPSLSSGPSQTDYSGSHQPLSGNTSQMDQSQSVGYNATGTQNMSDLRDFRNSPIDPQLTKPESSTSANSYQPGSLQTASSQYTSSDLPSTDGFGQTLQGTSQLSTDVSSMGTSGGNVTPPQSIPFPNEQSAATTQGLNKDSLEETSSSSSSSLPKSTMNAAAPPFQSSARTSPHMQTIQGTTPEVSGLTIVV</sequence>
<feature type="region of interest" description="Disordered" evidence="2">
    <location>
        <begin position="450"/>
        <end position="532"/>
    </location>
</feature>
<comment type="caution">
    <text evidence="4">The sequence shown here is derived from an EMBL/GenBank/DDBJ whole genome shotgun (WGS) entry which is preliminary data.</text>
</comment>
<feature type="compositionally biased region" description="Polar residues" evidence="2">
    <location>
        <begin position="20"/>
        <end position="29"/>
    </location>
</feature>
<evidence type="ECO:0000313" key="5">
    <source>
        <dbReference type="Proteomes" id="UP001152320"/>
    </source>
</evidence>
<feature type="region of interest" description="Disordered" evidence="2">
    <location>
        <begin position="544"/>
        <end position="752"/>
    </location>
</feature>
<feature type="compositionally biased region" description="Polar residues" evidence="2">
    <location>
        <begin position="687"/>
        <end position="698"/>
    </location>
</feature>
<dbReference type="PANTHER" id="PTHR22922:SF19">
    <property type="entry name" value="CAPRIN HOMOLOG"/>
    <property type="match status" value="1"/>
</dbReference>
<evidence type="ECO:0000259" key="3">
    <source>
        <dbReference type="Pfam" id="PF18293"/>
    </source>
</evidence>
<reference evidence="4" key="1">
    <citation type="submission" date="2021-10" db="EMBL/GenBank/DDBJ databases">
        <title>Tropical sea cucumber genome reveals ecological adaptation and Cuvierian tubules defense mechanism.</title>
        <authorList>
            <person name="Chen T."/>
        </authorList>
    </citation>
    <scope>NUCLEOTIDE SEQUENCE</scope>
    <source>
        <strain evidence="4">Nanhai2018</strain>
        <tissue evidence="4">Muscle</tissue>
    </source>
</reference>
<accession>A0A9Q1BFH6</accession>
<comment type="similarity">
    <text evidence="1">Belongs to the caprin family.</text>
</comment>
<dbReference type="OrthoDB" id="10062814at2759"/>
<evidence type="ECO:0000313" key="4">
    <source>
        <dbReference type="EMBL" id="KAJ8023254.1"/>
    </source>
</evidence>
<feature type="domain" description="Caprin-1 dimerization" evidence="3">
    <location>
        <begin position="113"/>
        <end position="246"/>
    </location>
</feature>
<feature type="compositionally biased region" description="Polar residues" evidence="2">
    <location>
        <begin position="620"/>
        <end position="680"/>
    </location>
</feature>
<name>A0A9Q1BFH6_HOLLE</name>
<feature type="compositionally biased region" description="Basic and acidic residues" evidence="2">
    <location>
        <begin position="194"/>
        <end position="203"/>
    </location>
</feature>
<feature type="compositionally biased region" description="Acidic residues" evidence="2">
    <location>
        <begin position="272"/>
        <end position="289"/>
    </location>
</feature>
<feature type="compositionally biased region" description="Pro residues" evidence="2">
    <location>
        <begin position="327"/>
        <end position="339"/>
    </location>
</feature>
<dbReference type="Pfam" id="PF18293">
    <property type="entry name" value="Caprin-1_dimer"/>
    <property type="match status" value="1"/>
</dbReference>
<feature type="compositionally biased region" description="Low complexity" evidence="2">
    <location>
        <begin position="560"/>
        <end position="570"/>
    </location>
</feature>
<feature type="compositionally biased region" description="Polar residues" evidence="2">
    <location>
        <begin position="293"/>
        <end position="318"/>
    </location>
</feature>
<dbReference type="GO" id="GO:0003723">
    <property type="term" value="F:RNA binding"/>
    <property type="evidence" value="ECO:0007669"/>
    <property type="project" value="TreeGrafter"/>
</dbReference>
<dbReference type="PANTHER" id="PTHR22922">
    <property type="entry name" value="GPI-ANCHORED PROTEIN P137"/>
    <property type="match status" value="1"/>
</dbReference>
<dbReference type="InterPro" id="IPR041637">
    <property type="entry name" value="Caprin-1_dimer"/>
</dbReference>
<dbReference type="EMBL" id="JAIZAY010000019">
    <property type="protein sequence ID" value="KAJ8023254.1"/>
    <property type="molecule type" value="Genomic_DNA"/>
</dbReference>
<feature type="compositionally biased region" description="Polar residues" evidence="2">
    <location>
        <begin position="571"/>
        <end position="604"/>
    </location>
</feature>
<gene>
    <name evidence="4" type="ORF">HOLleu_35618</name>
</gene>
<dbReference type="InterPro" id="IPR028816">
    <property type="entry name" value="Caprin"/>
</dbReference>
<feature type="region of interest" description="Disordered" evidence="2">
    <location>
        <begin position="183"/>
        <end position="203"/>
    </location>
</feature>
<dbReference type="GO" id="GO:0005737">
    <property type="term" value="C:cytoplasm"/>
    <property type="evidence" value="ECO:0007669"/>
    <property type="project" value="TreeGrafter"/>
</dbReference>
<proteinExistence type="inferred from homology"/>
<feature type="region of interest" description="Disordered" evidence="2">
    <location>
        <begin position="248"/>
        <end position="267"/>
    </location>
</feature>
<feature type="compositionally biased region" description="Polar residues" evidence="2">
    <location>
        <begin position="450"/>
        <end position="496"/>
    </location>
</feature>
<protein>
    <submittedName>
        <fullName evidence="4">Caprin-1</fullName>
    </submittedName>
</protein>
<organism evidence="4 5">
    <name type="scientific">Holothuria leucospilota</name>
    <name type="common">Black long sea cucumber</name>
    <name type="synonym">Mertensiothuria leucospilota</name>
    <dbReference type="NCBI Taxonomy" id="206669"/>
    <lineage>
        <taxon>Eukaryota</taxon>
        <taxon>Metazoa</taxon>
        <taxon>Echinodermata</taxon>
        <taxon>Eleutherozoa</taxon>
        <taxon>Echinozoa</taxon>
        <taxon>Holothuroidea</taxon>
        <taxon>Aspidochirotacea</taxon>
        <taxon>Aspidochirotida</taxon>
        <taxon>Holothuriidae</taxon>
        <taxon>Holothuria</taxon>
    </lineage>
</organism>
<feature type="region of interest" description="Disordered" evidence="2">
    <location>
        <begin position="1"/>
        <end position="32"/>
    </location>
</feature>
<evidence type="ECO:0000256" key="2">
    <source>
        <dbReference type="SAM" id="MobiDB-lite"/>
    </source>
</evidence>
<evidence type="ECO:0000256" key="1">
    <source>
        <dbReference type="ARBA" id="ARBA00007950"/>
    </source>
</evidence>
<feature type="region of interest" description="Disordered" evidence="2">
    <location>
        <begin position="393"/>
        <end position="426"/>
    </location>
</feature>
<feature type="region of interest" description="Disordered" evidence="2">
    <location>
        <begin position="272"/>
        <end position="345"/>
    </location>
</feature>